<name>I7GMJ4_MACFA</name>
<reference evidence="1" key="1">
    <citation type="journal article" date="2007" name="PLoS Biol.">
        <title>Rate of evolution in brain-expressed genes in humans and other primates.</title>
        <authorList>
            <person name="Wang H.-Y."/>
            <person name="Chien H.-C."/>
            <person name="Osada N."/>
            <person name="Hashimoto K."/>
            <person name="Sugano S."/>
            <person name="Gojobori T."/>
            <person name="Chou C.-K."/>
            <person name="Tsai S.-F."/>
            <person name="Wu C.-I."/>
            <person name="Shen C.-K.J."/>
        </authorList>
    </citation>
    <scope>NUCLEOTIDE SEQUENCE</scope>
</reference>
<sequence length="46" mass="5042">MMQEMFMSVGLDKLLKEVLTWESKGVIVKVSSGGLRGNMLSGVIKN</sequence>
<evidence type="ECO:0000313" key="1">
    <source>
        <dbReference type="EMBL" id="BAE89283.1"/>
    </source>
</evidence>
<proteinExistence type="evidence at transcript level"/>
<accession>I7GMJ4</accession>
<protein>
    <submittedName>
        <fullName evidence="1">Macaca fascicularis brain cDNA, clone: QflA-17187</fullName>
    </submittedName>
</protein>
<dbReference type="AlphaFoldDB" id="I7GMJ4"/>
<dbReference type="EMBL" id="AB172221">
    <property type="protein sequence ID" value="BAE89283.1"/>
    <property type="molecule type" value="mRNA"/>
</dbReference>
<organism evidence="1">
    <name type="scientific">Macaca fascicularis</name>
    <name type="common">Crab-eating macaque</name>
    <name type="synonym">Cynomolgus monkey</name>
    <dbReference type="NCBI Taxonomy" id="9541"/>
    <lineage>
        <taxon>Eukaryota</taxon>
        <taxon>Metazoa</taxon>
        <taxon>Chordata</taxon>
        <taxon>Craniata</taxon>
        <taxon>Vertebrata</taxon>
        <taxon>Euteleostomi</taxon>
        <taxon>Mammalia</taxon>
        <taxon>Eutheria</taxon>
        <taxon>Euarchontoglires</taxon>
        <taxon>Primates</taxon>
        <taxon>Haplorrhini</taxon>
        <taxon>Catarrhini</taxon>
        <taxon>Cercopithecidae</taxon>
        <taxon>Cercopithecinae</taxon>
        <taxon>Macaca</taxon>
    </lineage>
</organism>